<feature type="transmembrane region" description="Helical" evidence="6">
    <location>
        <begin position="162"/>
        <end position="183"/>
    </location>
</feature>
<dbReference type="PANTHER" id="PTHR43791:SF46">
    <property type="entry name" value="MAJOR FACILITATOR SUPERFAMILY (MFS) PROFILE DOMAIN-CONTAINING PROTEIN-RELATED"/>
    <property type="match status" value="1"/>
</dbReference>
<reference evidence="8 9" key="1">
    <citation type="journal article" date="2016" name="Mol. Biol. Evol.">
        <title>Comparative Genomics of Early-Diverging Mushroom-Forming Fungi Provides Insights into the Origins of Lignocellulose Decay Capabilities.</title>
        <authorList>
            <person name="Nagy L.G."/>
            <person name="Riley R."/>
            <person name="Tritt A."/>
            <person name="Adam C."/>
            <person name="Daum C."/>
            <person name="Floudas D."/>
            <person name="Sun H."/>
            <person name="Yadav J.S."/>
            <person name="Pangilinan J."/>
            <person name="Larsson K.H."/>
            <person name="Matsuura K."/>
            <person name="Barry K."/>
            <person name="Labutti K."/>
            <person name="Kuo R."/>
            <person name="Ohm R.A."/>
            <person name="Bhattacharya S.S."/>
            <person name="Shirouzu T."/>
            <person name="Yoshinaga Y."/>
            <person name="Martin F.M."/>
            <person name="Grigoriev I.V."/>
            <person name="Hibbett D.S."/>
        </authorList>
    </citation>
    <scope>NUCLEOTIDE SEQUENCE [LARGE SCALE GENOMIC DNA]</scope>
    <source>
        <strain evidence="8 9">93-53</strain>
    </source>
</reference>
<feature type="transmembrane region" description="Helical" evidence="6">
    <location>
        <begin position="272"/>
        <end position="297"/>
    </location>
</feature>
<accession>A0A165BHX2</accession>
<evidence type="ECO:0000313" key="8">
    <source>
        <dbReference type="EMBL" id="KZT01091.1"/>
    </source>
</evidence>
<keyword evidence="5 6" id="KW-0472">Membrane</keyword>
<dbReference type="FunCoup" id="A0A165BHX2">
    <property type="interactions" value="84"/>
</dbReference>
<feature type="transmembrane region" description="Helical" evidence="6">
    <location>
        <begin position="195"/>
        <end position="217"/>
    </location>
</feature>
<dbReference type="PROSITE" id="PS50850">
    <property type="entry name" value="MFS"/>
    <property type="match status" value="1"/>
</dbReference>
<feature type="transmembrane region" description="Helical" evidence="6">
    <location>
        <begin position="128"/>
        <end position="150"/>
    </location>
</feature>
<evidence type="ECO:0000256" key="4">
    <source>
        <dbReference type="ARBA" id="ARBA00022989"/>
    </source>
</evidence>
<dbReference type="Proteomes" id="UP000076871">
    <property type="component" value="Unassembled WGS sequence"/>
</dbReference>
<protein>
    <submittedName>
        <fullName evidence="8">MFS general substrate transporter</fullName>
    </submittedName>
</protein>
<feature type="transmembrane region" description="Helical" evidence="6">
    <location>
        <begin position="32"/>
        <end position="49"/>
    </location>
</feature>
<keyword evidence="3 6" id="KW-0812">Transmembrane</keyword>
<dbReference type="InterPro" id="IPR020846">
    <property type="entry name" value="MFS_dom"/>
</dbReference>
<feature type="transmembrane region" description="Helical" evidence="6">
    <location>
        <begin position="328"/>
        <end position="347"/>
    </location>
</feature>
<feature type="domain" description="Major facilitator superfamily (MFS) profile" evidence="7">
    <location>
        <begin position="36"/>
        <end position="449"/>
    </location>
</feature>
<dbReference type="OrthoDB" id="2962993at2759"/>
<dbReference type="FunFam" id="1.20.1250.20:FF:000013">
    <property type="entry name" value="MFS general substrate transporter"/>
    <property type="match status" value="1"/>
</dbReference>
<feature type="transmembrane region" description="Helical" evidence="6">
    <location>
        <begin position="353"/>
        <end position="375"/>
    </location>
</feature>
<dbReference type="PANTHER" id="PTHR43791">
    <property type="entry name" value="PERMEASE-RELATED"/>
    <property type="match status" value="1"/>
</dbReference>
<dbReference type="GO" id="GO:0022857">
    <property type="term" value="F:transmembrane transporter activity"/>
    <property type="evidence" value="ECO:0007669"/>
    <property type="project" value="InterPro"/>
</dbReference>
<dbReference type="InterPro" id="IPR036259">
    <property type="entry name" value="MFS_trans_sf"/>
</dbReference>
<dbReference type="FunFam" id="1.20.1250.20:FF:000034">
    <property type="entry name" value="MFS general substrate transporter"/>
    <property type="match status" value="1"/>
</dbReference>
<evidence type="ECO:0000256" key="6">
    <source>
        <dbReference type="SAM" id="Phobius"/>
    </source>
</evidence>
<evidence type="ECO:0000256" key="2">
    <source>
        <dbReference type="ARBA" id="ARBA00022448"/>
    </source>
</evidence>
<evidence type="ECO:0000256" key="5">
    <source>
        <dbReference type="ARBA" id="ARBA00023136"/>
    </source>
</evidence>
<keyword evidence="4 6" id="KW-1133">Transmembrane helix</keyword>
<feature type="transmembrane region" description="Helical" evidence="6">
    <location>
        <begin position="387"/>
        <end position="408"/>
    </location>
</feature>
<gene>
    <name evidence="8" type="ORF">LAESUDRAFT_664681</name>
</gene>
<feature type="transmembrane region" description="Helical" evidence="6">
    <location>
        <begin position="303"/>
        <end position="321"/>
    </location>
</feature>
<keyword evidence="2" id="KW-0813">Transport</keyword>
<dbReference type="Gene3D" id="1.20.1250.20">
    <property type="entry name" value="MFS general substrate transporter like domains"/>
    <property type="match status" value="2"/>
</dbReference>
<feature type="transmembrane region" description="Helical" evidence="6">
    <location>
        <begin position="69"/>
        <end position="91"/>
    </location>
</feature>
<dbReference type="Pfam" id="PF07690">
    <property type="entry name" value="MFS_1"/>
    <property type="match status" value="1"/>
</dbReference>
<dbReference type="GeneID" id="63822171"/>
<dbReference type="SUPFAM" id="SSF103473">
    <property type="entry name" value="MFS general substrate transporter"/>
    <property type="match status" value="1"/>
</dbReference>
<dbReference type="RefSeq" id="XP_040758831.1">
    <property type="nucleotide sequence ID" value="XM_040905141.1"/>
</dbReference>
<keyword evidence="9" id="KW-1185">Reference proteome</keyword>
<proteinExistence type="predicted"/>
<dbReference type="InterPro" id="IPR011701">
    <property type="entry name" value="MFS"/>
</dbReference>
<feature type="transmembrane region" description="Helical" evidence="6">
    <location>
        <begin position="103"/>
        <end position="122"/>
    </location>
</feature>
<dbReference type="EMBL" id="KV427670">
    <property type="protein sequence ID" value="KZT01091.1"/>
    <property type="molecule type" value="Genomic_DNA"/>
</dbReference>
<dbReference type="AlphaFoldDB" id="A0A165BHX2"/>
<organism evidence="8 9">
    <name type="scientific">Laetiporus sulphureus 93-53</name>
    <dbReference type="NCBI Taxonomy" id="1314785"/>
    <lineage>
        <taxon>Eukaryota</taxon>
        <taxon>Fungi</taxon>
        <taxon>Dikarya</taxon>
        <taxon>Basidiomycota</taxon>
        <taxon>Agaricomycotina</taxon>
        <taxon>Agaricomycetes</taxon>
        <taxon>Polyporales</taxon>
        <taxon>Laetiporus</taxon>
    </lineage>
</organism>
<sequence length="488" mass="53391">MASIEEKIPESDIAQQSVDHEHDLSHRVMRKLDWHLLPFVSILYLFAFLDRTNVGNAKIAGLTTDLGLTGVQFNLCTALFFIPYCLLDIPANVALKYFKPSRWIPLIMLCWSVVLICMSFVQNFHGLLIARIFLGVTESGLFPGVSFYLCLWYPRKAQAQRLSIFLSSSSTAGAFGGLLAFAIEKMNGIGGLAGWSWIFLLEGLVTAIISVFAYLYMQDYPETASFLTIEEKEWLVRTIREDVVGSSKAIKIKYVLQALADPHAYLLAALDFFIVVPLYAFALFLPTIIVGLGYSAIHAQLLTIPPNICGSIFTISLGILSDRVGMRGPFVVVGALTSLVGYVMLFATTVPVVGYVGAIIAACGLYPSSACVLAWTSGNSGGDIKRGVMIAIVGGIGNMGAIASSFVYRQQDSPRYHPGHATNIGCCSMLATLSIIAMLEFSRLNAKKRQYCLREGIDGTRVAEFSEMGDRSPLYRYVIGCDNGKKTH</sequence>
<evidence type="ECO:0000256" key="1">
    <source>
        <dbReference type="ARBA" id="ARBA00004141"/>
    </source>
</evidence>
<comment type="subcellular location">
    <subcellularLocation>
        <location evidence="1">Membrane</location>
        <topology evidence="1">Multi-pass membrane protein</topology>
    </subcellularLocation>
</comment>
<dbReference type="GO" id="GO:0016020">
    <property type="term" value="C:membrane"/>
    <property type="evidence" value="ECO:0007669"/>
    <property type="project" value="UniProtKB-SubCell"/>
</dbReference>
<evidence type="ECO:0000259" key="7">
    <source>
        <dbReference type="PROSITE" id="PS50850"/>
    </source>
</evidence>
<evidence type="ECO:0000313" key="9">
    <source>
        <dbReference type="Proteomes" id="UP000076871"/>
    </source>
</evidence>
<name>A0A165BHX2_9APHY</name>
<feature type="transmembrane region" description="Helical" evidence="6">
    <location>
        <begin position="420"/>
        <end position="439"/>
    </location>
</feature>
<dbReference type="InParanoid" id="A0A165BHX2"/>
<evidence type="ECO:0000256" key="3">
    <source>
        <dbReference type="ARBA" id="ARBA00022692"/>
    </source>
</evidence>
<dbReference type="STRING" id="1314785.A0A165BHX2"/>